<reference evidence="1" key="1">
    <citation type="submission" date="2023-03" db="EMBL/GenBank/DDBJ databases">
        <title>Massive genome expansion in bonnet fungi (Mycena s.s.) driven by repeated elements and novel gene families across ecological guilds.</title>
        <authorList>
            <consortium name="Lawrence Berkeley National Laboratory"/>
            <person name="Harder C.B."/>
            <person name="Miyauchi S."/>
            <person name="Viragh M."/>
            <person name="Kuo A."/>
            <person name="Thoen E."/>
            <person name="Andreopoulos B."/>
            <person name="Lu D."/>
            <person name="Skrede I."/>
            <person name="Drula E."/>
            <person name="Henrissat B."/>
            <person name="Morin E."/>
            <person name="Kohler A."/>
            <person name="Barry K."/>
            <person name="LaButti K."/>
            <person name="Morin E."/>
            <person name="Salamov A."/>
            <person name="Lipzen A."/>
            <person name="Mereny Z."/>
            <person name="Hegedus B."/>
            <person name="Baldrian P."/>
            <person name="Stursova M."/>
            <person name="Weitz H."/>
            <person name="Taylor A."/>
            <person name="Grigoriev I.V."/>
            <person name="Nagy L.G."/>
            <person name="Martin F."/>
            <person name="Kauserud H."/>
        </authorList>
    </citation>
    <scope>NUCLEOTIDE SEQUENCE</scope>
    <source>
        <strain evidence="1">CBHHK182m</strain>
    </source>
</reference>
<dbReference type="Proteomes" id="UP001215598">
    <property type="component" value="Unassembled WGS sequence"/>
</dbReference>
<dbReference type="AlphaFoldDB" id="A0AAD7K9T3"/>
<evidence type="ECO:0000313" key="1">
    <source>
        <dbReference type="EMBL" id="KAJ7779960.1"/>
    </source>
</evidence>
<gene>
    <name evidence="1" type="ORF">B0H16DRAFT_1878550</name>
</gene>
<evidence type="ECO:0000313" key="2">
    <source>
        <dbReference type="Proteomes" id="UP001215598"/>
    </source>
</evidence>
<accession>A0AAD7K9T3</accession>
<comment type="caution">
    <text evidence="1">The sequence shown here is derived from an EMBL/GenBank/DDBJ whole genome shotgun (WGS) entry which is preliminary data.</text>
</comment>
<dbReference type="EMBL" id="JARKIB010000005">
    <property type="protein sequence ID" value="KAJ7779960.1"/>
    <property type="molecule type" value="Genomic_DNA"/>
</dbReference>
<sequence length="263" mass="29025">MRVELVFYGVLSDRTPSICITPRPLPSHHQHPQPRGGVFLPRRLKAPLKVAPAGISYTGISPSFNSFETDFDGSIFTADHSLPVAFRTSGSHPPSSPSEQALTAAFSRRNYSKQNMPPWLLFNQTRHLLLYFILLKPKTDLLDPGSSRLGTPADSADLTATDSYSIFHRRSSGQEIKASNSSIECFRKTPLSFAPNACPMLESNERLTSLCDALQQVAVNECRPLRALLLDRASFHSPTTRRPLKLFPSIQTMVCGGAPCAMR</sequence>
<feature type="non-terminal residue" evidence="1">
    <location>
        <position position="1"/>
    </location>
</feature>
<protein>
    <submittedName>
        <fullName evidence="1">Uncharacterized protein</fullName>
    </submittedName>
</protein>
<organism evidence="1 2">
    <name type="scientific">Mycena metata</name>
    <dbReference type="NCBI Taxonomy" id="1033252"/>
    <lineage>
        <taxon>Eukaryota</taxon>
        <taxon>Fungi</taxon>
        <taxon>Dikarya</taxon>
        <taxon>Basidiomycota</taxon>
        <taxon>Agaricomycotina</taxon>
        <taxon>Agaricomycetes</taxon>
        <taxon>Agaricomycetidae</taxon>
        <taxon>Agaricales</taxon>
        <taxon>Marasmiineae</taxon>
        <taxon>Mycenaceae</taxon>
        <taxon>Mycena</taxon>
    </lineage>
</organism>
<name>A0AAD7K9T3_9AGAR</name>
<proteinExistence type="predicted"/>
<keyword evidence="2" id="KW-1185">Reference proteome</keyword>